<protein>
    <submittedName>
        <fullName evidence="2">ROK family protein</fullName>
    </submittedName>
</protein>
<sequence>MQKIESKKIRKLNTTDYWILEKVMKDSEVSRTDLAKEMELTSAAISKAIKKLMLQDIIMEHEVLESTGGRPRKSLIVNKEYKKIIGVNLGVGFINIVVSHLNGEIIQIRQRKFVYKTQEKVLDLLYEGISDMVEKFGEESIIGIGLATHGLVDRKKGTVIFSPHFKWKKLDIRRELERKFNLKVIVENDVRAMLTAEHMYGCAGNMKNFMLLYIRNGVGAAIFLNGRIFEGSNYSAGEVGHFIVNEKSTIQCRCGKFGCLETEYSEQALINKVIWELEKRDRNESKEKITIDRIYSRSKHKEEPYYSIVKEAAYETGKVIGNILNILDIDNVVVAGDIIMTEKLYMNNFRKGVDRMILEDFNKKVKIVSSALDDMIGIYGAISLVTSNLFVGEKLMKG</sequence>
<dbReference type="AlphaFoldDB" id="A0A510J8I2"/>
<dbReference type="PANTHER" id="PTHR18964:SF149">
    <property type="entry name" value="BIFUNCTIONAL UDP-N-ACETYLGLUCOSAMINE 2-EPIMERASE_N-ACETYLMANNOSAMINE KINASE"/>
    <property type="match status" value="1"/>
</dbReference>
<dbReference type="InterPro" id="IPR043129">
    <property type="entry name" value="ATPase_NBD"/>
</dbReference>
<accession>A0A510J8I2</accession>
<dbReference type="RefSeq" id="WP_026737107.1">
    <property type="nucleotide sequence ID" value="NZ_AP019822.1"/>
</dbReference>
<dbReference type="SUPFAM" id="SSF53067">
    <property type="entry name" value="Actin-like ATPase domain"/>
    <property type="match status" value="1"/>
</dbReference>
<dbReference type="PANTHER" id="PTHR18964">
    <property type="entry name" value="ROK (REPRESSOR, ORF, KINASE) FAMILY"/>
    <property type="match status" value="1"/>
</dbReference>
<dbReference type="InterPro" id="IPR036388">
    <property type="entry name" value="WH-like_DNA-bd_sf"/>
</dbReference>
<reference evidence="2 3" key="1">
    <citation type="submission" date="2019-07" db="EMBL/GenBank/DDBJ databases">
        <title>Complete Genome Sequence of Leptotrichia goodfellowii Strain JCM 16774.</title>
        <authorList>
            <person name="Watanabe S."/>
            <person name="Cui L."/>
        </authorList>
    </citation>
    <scope>NUCLEOTIDE SEQUENCE [LARGE SCALE GENOMIC DNA]</scope>
    <source>
        <strain evidence="2 3">JCM16774</strain>
    </source>
</reference>
<dbReference type="OrthoDB" id="9796533at2"/>
<comment type="similarity">
    <text evidence="1">Belongs to the ROK (NagC/XylR) family.</text>
</comment>
<evidence type="ECO:0000256" key="1">
    <source>
        <dbReference type="ARBA" id="ARBA00006479"/>
    </source>
</evidence>
<proteinExistence type="inferred from homology"/>
<evidence type="ECO:0000313" key="2">
    <source>
        <dbReference type="EMBL" id="BBM35568.1"/>
    </source>
</evidence>
<dbReference type="InterPro" id="IPR000600">
    <property type="entry name" value="ROK"/>
</dbReference>
<gene>
    <name evidence="2" type="ORF">JCM16774_0493</name>
</gene>
<dbReference type="InterPro" id="IPR049874">
    <property type="entry name" value="ROK_cs"/>
</dbReference>
<name>A0A510J8I2_9FUSO</name>
<dbReference type="Gene3D" id="1.10.10.10">
    <property type="entry name" value="Winged helix-like DNA-binding domain superfamily/Winged helix DNA-binding domain"/>
    <property type="match status" value="1"/>
</dbReference>
<evidence type="ECO:0000313" key="3">
    <source>
        <dbReference type="Proteomes" id="UP000321606"/>
    </source>
</evidence>
<dbReference type="KEGG" id="lgo:JCM16774_0493"/>
<dbReference type="PROSITE" id="PS01125">
    <property type="entry name" value="ROK"/>
    <property type="match status" value="1"/>
</dbReference>
<organism evidence="2 3">
    <name type="scientific">Pseudoleptotrichia goodfellowii</name>
    <dbReference type="NCBI Taxonomy" id="157692"/>
    <lineage>
        <taxon>Bacteria</taxon>
        <taxon>Fusobacteriati</taxon>
        <taxon>Fusobacteriota</taxon>
        <taxon>Fusobacteriia</taxon>
        <taxon>Fusobacteriales</taxon>
        <taxon>Leptotrichiaceae</taxon>
        <taxon>Pseudoleptotrichia</taxon>
    </lineage>
</organism>
<dbReference type="STRING" id="714315.GCA_000516535_00496"/>
<dbReference type="EMBL" id="AP019822">
    <property type="protein sequence ID" value="BBM35568.1"/>
    <property type="molecule type" value="Genomic_DNA"/>
</dbReference>
<dbReference type="SUPFAM" id="SSF46785">
    <property type="entry name" value="Winged helix' DNA-binding domain"/>
    <property type="match status" value="1"/>
</dbReference>
<dbReference type="InterPro" id="IPR036390">
    <property type="entry name" value="WH_DNA-bd_sf"/>
</dbReference>
<dbReference type="Proteomes" id="UP000321606">
    <property type="component" value="Chromosome"/>
</dbReference>
<dbReference type="Gene3D" id="3.30.420.40">
    <property type="match status" value="2"/>
</dbReference>
<dbReference type="Pfam" id="PF00480">
    <property type="entry name" value="ROK"/>
    <property type="match status" value="1"/>
</dbReference>